<dbReference type="AlphaFoldDB" id="A0AAV2GRZ2"/>
<feature type="transmembrane region" description="Helical" evidence="1">
    <location>
        <begin position="187"/>
        <end position="206"/>
    </location>
</feature>
<evidence type="ECO:0000256" key="1">
    <source>
        <dbReference type="SAM" id="Phobius"/>
    </source>
</evidence>
<protein>
    <submittedName>
        <fullName evidence="2">Uncharacterized protein</fullName>
    </submittedName>
</protein>
<dbReference type="Proteomes" id="UP001497516">
    <property type="component" value="Chromosome 9"/>
</dbReference>
<name>A0AAV2GRZ2_9ROSI</name>
<gene>
    <name evidence="2" type="ORF">LTRI10_LOCUS52682</name>
</gene>
<keyword evidence="1" id="KW-0472">Membrane</keyword>
<reference evidence="2 3" key="1">
    <citation type="submission" date="2024-04" db="EMBL/GenBank/DDBJ databases">
        <authorList>
            <person name="Fracassetti M."/>
        </authorList>
    </citation>
    <scope>NUCLEOTIDE SEQUENCE [LARGE SCALE GENOMIC DNA]</scope>
</reference>
<keyword evidence="1" id="KW-0812">Transmembrane</keyword>
<organism evidence="2 3">
    <name type="scientific">Linum trigynum</name>
    <dbReference type="NCBI Taxonomy" id="586398"/>
    <lineage>
        <taxon>Eukaryota</taxon>
        <taxon>Viridiplantae</taxon>
        <taxon>Streptophyta</taxon>
        <taxon>Embryophyta</taxon>
        <taxon>Tracheophyta</taxon>
        <taxon>Spermatophyta</taxon>
        <taxon>Magnoliopsida</taxon>
        <taxon>eudicotyledons</taxon>
        <taxon>Gunneridae</taxon>
        <taxon>Pentapetalae</taxon>
        <taxon>rosids</taxon>
        <taxon>fabids</taxon>
        <taxon>Malpighiales</taxon>
        <taxon>Linaceae</taxon>
        <taxon>Linum</taxon>
    </lineage>
</organism>
<evidence type="ECO:0000313" key="3">
    <source>
        <dbReference type="Proteomes" id="UP001497516"/>
    </source>
</evidence>
<evidence type="ECO:0000313" key="2">
    <source>
        <dbReference type="EMBL" id="CAL1413449.1"/>
    </source>
</evidence>
<proteinExistence type="predicted"/>
<dbReference type="EMBL" id="OZ034822">
    <property type="protein sequence ID" value="CAL1413449.1"/>
    <property type="molecule type" value="Genomic_DNA"/>
</dbReference>
<keyword evidence="1" id="KW-1133">Transmembrane helix</keyword>
<sequence>MRSEYLYWREQLGQVIWQLRQPARTRFTLDGFDPAVRALLDPCSDVPSIPGSPPPAVDSTSEELTLAPSSSRVVRLTVVPKVAVINEKEEGPVDVLPCLSKPPELDEEASPVMDLSTFVDRIAAERPPSPPFILAAVVDEKIATSVAAHPSTGELALARTITVVRPSTAKNKPSPVIITINNDDDDAAILLITTAKVCLITGRIGYRRKRRKGRIKS</sequence>
<keyword evidence="3" id="KW-1185">Reference proteome</keyword>
<accession>A0AAV2GRZ2</accession>